<evidence type="ECO:0008006" key="3">
    <source>
        <dbReference type="Google" id="ProtNLM"/>
    </source>
</evidence>
<accession>A0AAU9CIL7</accession>
<gene>
    <name evidence="1" type="ORF">FUAX_15570</name>
</gene>
<reference evidence="1 2" key="1">
    <citation type="submission" date="2021-12" db="EMBL/GenBank/DDBJ databases">
        <title>Genome sequencing of bacteria with rrn-lacking chromosome and rrn-plasmid.</title>
        <authorList>
            <person name="Anda M."/>
            <person name="Iwasaki W."/>
        </authorList>
    </citation>
    <scope>NUCLEOTIDE SEQUENCE [LARGE SCALE GENOMIC DNA]</scope>
    <source>
        <strain evidence="1 2">DSM 100852</strain>
    </source>
</reference>
<proteinExistence type="predicted"/>
<dbReference type="EMBL" id="AP025314">
    <property type="protein sequence ID" value="BDD09125.1"/>
    <property type="molecule type" value="Genomic_DNA"/>
</dbReference>
<organism evidence="1 2">
    <name type="scientific">Fulvitalea axinellae</name>
    <dbReference type="NCBI Taxonomy" id="1182444"/>
    <lineage>
        <taxon>Bacteria</taxon>
        <taxon>Pseudomonadati</taxon>
        <taxon>Bacteroidota</taxon>
        <taxon>Cytophagia</taxon>
        <taxon>Cytophagales</taxon>
        <taxon>Persicobacteraceae</taxon>
        <taxon>Fulvitalea</taxon>
    </lineage>
</organism>
<dbReference type="Proteomes" id="UP001348817">
    <property type="component" value="Chromosome"/>
</dbReference>
<sequence length="281" mass="32822">MPKNRILDQELIEFIRSHSHAKHIQDTKEGINFPELNLTLKFHHVRDGISISGQQLQAESLESIRNGIRLVRIWEDEWVFRKKIIKSRILSLLGQTQRIYGRQTHAEPISAEQLKDFLTENHLQIPLKAKHKYGLYHRGRLVAVMAFSKGRFIERDGKKFHSFELMRHCNALGKTVIGGMDKLLKHFIQEHQPDDIMSYADLDWSDGNAYKRVGFELVETTPAQHFWVDMESGQRVYPNKVHQLIKKELETGLTEDDIMFGKGYYKVFNSGNLKFLKLINK</sequence>
<protein>
    <recommendedName>
        <fullName evidence="3">N-acetyltransferase domain-containing protein</fullName>
    </recommendedName>
</protein>
<name>A0AAU9CIL7_9BACT</name>
<dbReference type="AlphaFoldDB" id="A0AAU9CIL7"/>
<evidence type="ECO:0000313" key="2">
    <source>
        <dbReference type="Proteomes" id="UP001348817"/>
    </source>
</evidence>
<evidence type="ECO:0000313" key="1">
    <source>
        <dbReference type="EMBL" id="BDD09125.1"/>
    </source>
</evidence>
<dbReference type="KEGG" id="fax:FUAX_15570"/>
<keyword evidence="2" id="KW-1185">Reference proteome</keyword>